<accession>A0ABP9GU24</accession>
<feature type="domain" description="Amidohydrolase 3" evidence="1">
    <location>
        <begin position="55"/>
        <end position="152"/>
    </location>
</feature>
<feature type="domain" description="Amidohydrolase 3" evidence="1">
    <location>
        <begin position="469"/>
        <end position="554"/>
    </location>
</feature>
<proteinExistence type="predicted"/>
<dbReference type="Gene3D" id="3.20.20.140">
    <property type="entry name" value="Metal-dependent hydrolases"/>
    <property type="match status" value="1"/>
</dbReference>
<comment type="caution">
    <text evidence="2">The sequence shown here is derived from an EMBL/GenBank/DDBJ whole genome shotgun (WGS) entry which is preliminary data.</text>
</comment>
<evidence type="ECO:0000313" key="3">
    <source>
        <dbReference type="Proteomes" id="UP001500466"/>
    </source>
</evidence>
<dbReference type="PANTHER" id="PTHR11647:SF1">
    <property type="entry name" value="COLLAPSIN RESPONSE MEDIATOR PROTEIN"/>
    <property type="match status" value="1"/>
</dbReference>
<dbReference type="EMBL" id="BAABHS010000003">
    <property type="protein sequence ID" value="GAA4951634.1"/>
    <property type="molecule type" value="Genomic_DNA"/>
</dbReference>
<dbReference type="SUPFAM" id="SSF51556">
    <property type="entry name" value="Metallo-dependent hydrolases"/>
    <property type="match status" value="1"/>
</dbReference>
<evidence type="ECO:0000259" key="1">
    <source>
        <dbReference type="Pfam" id="PF07969"/>
    </source>
</evidence>
<dbReference type="Pfam" id="PF07969">
    <property type="entry name" value="Amidohydro_3"/>
    <property type="match status" value="2"/>
</dbReference>
<protein>
    <submittedName>
        <fullName evidence="2">Amidohydrolase family protein</fullName>
    </submittedName>
</protein>
<dbReference type="InterPro" id="IPR050378">
    <property type="entry name" value="Metallo-dep_Hydrolases_sf"/>
</dbReference>
<gene>
    <name evidence="2" type="ORF">GCM10023205_10700</name>
</gene>
<name>A0ABP9GU24_9ACTN</name>
<sequence>MASNGNATGYDIVITNGTVVDGSGNPRIRADIAIRGDRIERIGRLSAAEVDGAGRVVDATGLVVAPGFIDLHTHYDAQVFWDPYVTTSGWHGVTSVVTGNCGFGFAPVRPEERERAMLSMTAVEDIPTETLRQGLPWDWVSFPEYLDSLERTPKAVNVLPYVPVNPLLVWVLGLDRAKAGDKPTAEENAEIARILSEALEAGAGGWSAQCLGRPGHPEDRLMQGDFDGTPMPTDVMWPETRLALAEALAELGRGFMQLSGTSITEEEFEHLVEISGRPLIWNAVIANTRSGGLYKRKIEWLKRCQEKGLPIYGQAMTTDVPVPFSWLYGGLSVRPPVATVFEAETVEAKIALLQDPQIRAELREFDPMVYHAYPDMKLHKTFTDEYKRFEGRSFREIGEELGRHPVDVLCDVTIADALRTEVHTGQFNASLEGLKELVDYEYLIPGLSDGGAHLKTLSAGMYGTEYIVEYVRKHAWTSLERAHWRLSALPAHCAGFTDRGILREGAAADIIVYDYDALAYGDPQFAHDLPAEQLRTVIGASGYRYILVNGQVTVEDDKEVGAHSGRLLRHGRA</sequence>
<dbReference type="SUPFAM" id="SSF51338">
    <property type="entry name" value="Composite domain of metallo-dependent hydrolases"/>
    <property type="match status" value="1"/>
</dbReference>
<dbReference type="InterPro" id="IPR032466">
    <property type="entry name" value="Metal_Hydrolase"/>
</dbReference>
<dbReference type="Proteomes" id="UP001500466">
    <property type="component" value="Unassembled WGS sequence"/>
</dbReference>
<evidence type="ECO:0000313" key="2">
    <source>
        <dbReference type="EMBL" id="GAA4951634.1"/>
    </source>
</evidence>
<dbReference type="InterPro" id="IPR013108">
    <property type="entry name" value="Amidohydro_3"/>
</dbReference>
<organism evidence="2 3">
    <name type="scientific">Yinghuangia aomiensis</name>
    <dbReference type="NCBI Taxonomy" id="676205"/>
    <lineage>
        <taxon>Bacteria</taxon>
        <taxon>Bacillati</taxon>
        <taxon>Actinomycetota</taxon>
        <taxon>Actinomycetes</taxon>
        <taxon>Kitasatosporales</taxon>
        <taxon>Streptomycetaceae</taxon>
        <taxon>Yinghuangia</taxon>
    </lineage>
</organism>
<dbReference type="InterPro" id="IPR011059">
    <property type="entry name" value="Metal-dep_hydrolase_composite"/>
</dbReference>
<keyword evidence="3" id="KW-1185">Reference proteome</keyword>
<dbReference type="PANTHER" id="PTHR11647">
    <property type="entry name" value="HYDRANTOINASE/DIHYDROPYRIMIDINASE FAMILY MEMBER"/>
    <property type="match status" value="1"/>
</dbReference>
<dbReference type="RefSeq" id="WP_345674090.1">
    <property type="nucleotide sequence ID" value="NZ_BAABHS010000003.1"/>
</dbReference>
<reference evidence="3" key="1">
    <citation type="journal article" date="2019" name="Int. J. Syst. Evol. Microbiol.">
        <title>The Global Catalogue of Microorganisms (GCM) 10K type strain sequencing project: providing services to taxonomists for standard genome sequencing and annotation.</title>
        <authorList>
            <consortium name="The Broad Institute Genomics Platform"/>
            <consortium name="The Broad Institute Genome Sequencing Center for Infectious Disease"/>
            <person name="Wu L."/>
            <person name="Ma J."/>
        </authorList>
    </citation>
    <scope>NUCLEOTIDE SEQUENCE [LARGE SCALE GENOMIC DNA]</scope>
    <source>
        <strain evidence="3">JCM 17986</strain>
    </source>
</reference>